<dbReference type="InterPro" id="IPR017853">
    <property type="entry name" value="GH"/>
</dbReference>
<comment type="cofactor">
    <cofactor evidence="2">
        <name>Ca(2+)</name>
        <dbReference type="ChEBI" id="CHEBI:29108"/>
    </cofactor>
</comment>
<dbReference type="GO" id="GO:0005975">
    <property type="term" value="P:carbohydrate metabolic process"/>
    <property type="evidence" value="ECO:0007669"/>
    <property type="project" value="InterPro"/>
</dbReference>
<proteinExistence type="evidence at transcript level"/>
<evidence type="ECO:0000256" key="12">
    <source>
        <dbReference type="RuleBase" id="RU003615"/>
    </source>
</evidence>
<evidence type="ECO:0000256" key="13">
    <source>
        <dbReference type="RuleBase" id="RU361134"/>
    </source>
</evidence>
<reference evidence="17" key="1">
    <citation type="submission" date="2023-04" db="EMBL/GenBank/DDBJ databases">
        <title>Discovery and characterization of the alpha-amylases cDNAs from different strains of Enchytraeus albidus helped shed light on the evolution of 'Enchytraeus-Eisenia type' Amyhomologs in Annelida.</title>
        <authorList>
            <person name="Gajda L."/>
            <person name="Daszkowska-Golec A."/>
            <person name="Swiatek P."/>
        </authorList>
    </citation>
    <scope>NUCLEOTIDE SEQUENCE</scope>
    <source>
        <strain evidence="17">PL-A</strain>
    </source>
</reference>
<accession>A0AA49X7C6</accession>
<dbReference type="GO" id="GO:0046872">
    <property type="term" value="F:metal ion binding"/>
    <property type="evidence" value="ECO:0007669"/>
    <property type="project" value="UniProtKB-KW"/>
</dbReference>
<dbReference type="SMART" id="SM00632">
    <property type="entry name" value="Aamy_C"/>
    <property type="match status" value="1"/>
</dbReference>
<evidence type="ECO:0000256" key="2">
    <source>
        <dbReference type="ARBA" id="ARBA00001913"/>
    </source>
</evidence>
<dbReference type="GO" id="GO:0004556">
    <property type="term" value="F:alpha-amylase activity"/>
    <property type="evidence" value="ECO:0007669"/>
    <property type="project" value="UniProtKB-UniRule"/>
</dbReference>
<dbReference type="InterPro" id="IPR006047">
    <property type="entry name" value="GH13_cat_dom"/>
</dbReference>
<keyword evidence="9" id="KW-0868">Chloride</keyword>
<keyword evidence="11 13" id="KW-0326">Glycosidase</keyword>
<evidence type="ECO:0000256" key="3">
    <source>
        <dbReference type="ARBA" id="ARBA00001923"/>
    </source>
</evidence>
<feature type="domain" description="Alpha-amylase C-terminal" evidence="15">
    <location>
        <begin position="418"/>
        <end position="508"/>
    </location>
</feature>
<feature type="chain" id="PRO_5041206277" description="Alpha-amylase" evidence="14">
    <location>
        <begin position="17"/>
        <end position="508"/>
    </location>
</feature>
<evidence type="ECO:0000256" key="5">
    <source>
        <dbReference type="ARBA" id="ARBA00012595"/>
    </source>
</evidence>
<keyword evidence="6" id="KW-0479">Metal-binding</keyword>
<dbReference type="SUPFAM" id="SSF51445">
    <property type="entry name" value="(Trans)glycosidases"/>
    <property type="match status" value="1"/>
</dbReference>
<organism evidence="17">
    <name type="scientific">Enchytraeus albidus</name>
    <dbReference type="NCBI Taxonomy" id="6390"/>
    <lineage>
        <taxon>Eukaryota</taxon>
        <taxon>Metazoa</taxon>
        <taxon>Spiralia</taxon>
        <taxon>Lophotrochozoa</taxon>
        <taxon>Annelida</taxon>
        <taxon>Clitellata</taxon>
        <taxon>Oligochaeta</taxon>
        <taxon>Enchytraeida</taxon>
        <taxon>Enchytraeidae</taxon>
        <taxon>Enchytraeus</taxon>
    </lineage>
</organism>
<comment type="cofactor">
    <cofactor evidence="3">
        <name>chloride</name>
        <dbReference type="ChEBI" id="CHEBI:17996"/>
    </cofactor>
</comment>
<dbReference type="SMART" id="SM00642">
    <property type="entry name" value="Aamy"/>
    <property type="match status" value="1"/>
</dbReference>
<keyword evidence="14" id="KW-0732">Signal</keyword>
<dbReference type="InterPro" id="IPR031319">
    <property type="entry name" value="A-amylase_C"/>
</dbReference>
<dbReference type="AlphaFoldDB" id="A0AA49X7C6"/>
<dbReference type="PANTHER" id="PTHR43447">
    <property type="entry name" value="ALPHA-AMYLASE"/>
    <property type="match status" value="1"/>
</dbReference>
<gene>
    <name evidence="17" type="primary">AmyI</name>
</gene>
<dbReference type="InterPro" id="IPR006046">
    <property type="entry name" value="Alpha_amylase"/>
</dbReference>
<feature type="domain" description="Glycosyl hydrolase family 13 catalytic" evidence="16">
    <location>
        <begin position="29"/>
        <end position="409"/>
    </location>
</feature>
<evidence type="ECO:0000256" key="10">
    <source>
        <dbReference type="ARBA" id="ARBA00023277"/>
    </source>
</evidence>
<comment type="similarity">
    <text evidence="4 12">Belongs to the glycosyl hydrolase 13 family.</text>
</comment>
<name>A0AA49X7C6_9ANNE</name>
<dbReference type="SUPFAM" id="SSF51011">
    <property type="entry name" value="Glycosyl hydrolase domain"/>
    <property type="match status" value="1"/>
</dbReference>
<dbReference type="Gene3D" id="2.60.40.1180">
    <property type="entry name" value="Golgi alpha-mannosidase II"/>
    <property type="match status" value="1"/>
</dbReference>
<evidence type="ECO:0000256" key="1">
    <source>
        <dbReference type="ARBA" id="ARBA00000548"/>
    </source>
</evidence>
<protein>
    <recommendedName>
        <fullName evidence="5 13">Alpha-amylase</fullName>
        <ecNumber evidence="5 13">3.2.1.1</ecNumber>
    </recommendedName>
</protein>
<evidence type="ECO:0000256" key="7">
    <source>
        <dbReference type="ARBA" id="ARBA00022801"/>
    </source>
</evidence>
<feature type="signal peptide" evidence="14">
    <location>
        <begin position="1"/>
        <end position="16"/>
    </location>
</feature>
<evidence type="ECO:0000256" key="9">
    <source>
        <dbReference type="ARBA" id="ARBA00023214"/>
    </source>
</evidence>
<dbReference type="EC" id="3.2.1.1" evidence="5 13"/>
<evidence type="ECO:0000256" key="11">
    <source>
        <dbReference type="ARBA" id="ARBA00023295"/>
    </source>
</evidence>
<dbReference type="InterPro" id="IPR006048">
    <property type="entry name" value="A-amylase/branching_C"/>
</dbReference>
<keyword evidence="10 13" id="KW-0119">Carbohydrate metabolism</keyword>
<dbReference type="Pfam" id="PF02806">
    <property type="entry name" value="Alpha-amylase_C"/>
    <property type="match status" value="1"/>
</dbReference>
<evidence type="ECO:0000259" key="16">
    <source>
        <dbReference type="SMART" id="SM00642"/>
    </source>
</evidence>
<keyword evidence="7 13" id="KW-0378">Hydrolase</keyword>
<comment type="catalytic activity">
    <reaction evidence="1 13">
        <text>Endohydrolysis of (1-&gt;4)-alpha-D-glucosidic linkages in polysaccharides containing three or more (1-&gt;4)-alpha-linked D-glucose units.</text>
        <dbReference type="EC" id="3.2.1.1"/>
    </reaction>
</comment>
<dbReference type="PRINTS" id="PR00110">
    <property type="entry name" value="ALPHAAMYLASE"/>
</dbReference>
<evidence type="ECO:0000256" key="6">
    <source>
        <dbReference type="ARBA" id="ARBA00022723"/>
    </source>
</evidence>
<dbReference type="Gene3D" id="3.20.20.80">
    <property type="entry name" value="Glycosidases"/>
    <property type="match status" value="1"/>
</dbReference>
<dbReference type="InterPro" id="IPR013780">
    <property type="entry name" value="Glyco_hydro_b"/>
</dbReference>
<evidence type="ECO:0000256" key="14">
    <source>
        <dbReference type="SAM" id="SignalP"/>
    </source>
</evidence>
<dbReference type="EMBL" id="OQ830663">
    <property type="protein sequence ID" value="WLK78490.1"/>
    <property type="molecule type" value="mRNA"/>
</dbReference>
<sequence>MLSLIVFCLTLSVASAQYLGSYYCQTGRDVAVHLFEWKWADIEKECSWLAEHGYCAVQVSPVHENRVITDPPYPWYQRYQPVSYKMGSRSGNDAQFRSMVSTCNNLGVFIYVDGVFNHMTGGGSGVGSDGSSFNADSKSYPGVPYGENDFHGSAECQTSNGEIQDYNDANQVRNCMLVGLRDLKGSSEYVRGMTSDFMNYLIGVGVAGFRMDACKHMWPGDLEALYGRLNNLNTQWFPAGTRPYIYQEVIDMGSEPIQASDYTYLGRVTEFKHGKNLGDVIRKNNGQRLSYLSNFGESWGQLSGTDALVFIDNHDNQRGHGAGGFGTILTFFEANMYKIANAFELAWQYGHVRIMSSYNWPRNIVNGVDVNDWMGPPGNGGVTANAVCFNGDWICEHRWRQISNMVRFHNAALGYPVSNWWDNGGDRIAFGRSGRGFIVINNEGSEFSQSFSTGLPAGTYCDVISCDNNRPPCGNSGGSCRGEFTVDGSGMAQITVPSGEDPMIALHV</sequence>
<evidence type="ECO:0000313" key="17">
    <source>
        <dbReference type="EMBL" id="WLK78490.1"/>
    </source>
</evidence>
<dbReference type="Pfam" id="PF00128">
    <property type="entry name" value="Alpha-amylase"/>
    <property type="match status" value="1"/>
</dbReference>
<evidence type="ECO:0000256" key="8">
    <source>
        <dbReference type="ARBA" id="ARBA00022837"/>
    </source>
</evidence>
<dbReference type="CDD" id="cd11317">
    <property type="entry name" value="AmyAc_bac_euk_AmyA"/>
    <property type="match status" value="1"/>
</dbReference>
<keyword evidence="8" id="KW-0106">Calcium</keyword>
<evidence type="ECO:0000256" key="4">
    <source>
        <dbReference type="ARBA" id="ARBA00008061"/>
    </source>
</evidence>
<evidence type="ECO:0000259" key="15">
    <source>
        <dbReference type="SMART" id="SM00632"/>
    </source>
</evidence>